<proteinExistence type="predicted"/>
<protein>
    <submittedName>
        <fullName evidence="2">Uncharacterized protein</fullName>
    </submittedName>
</protein>
<evidence type="ECO:0000256" key="1">
    <source>
        <dbReference type="SAM" id="Phobius"/>
    </source>
</evidence>
<feature type="transmembrane region" description="Helical" evidence="1">
    <location>
        <begin position="179"/>
        <end position="203"/>
    </location>
</feature>
<feature type="transmembrane region" description="Helical" evidence="1">
    <location>
        <begin position="138"/>
        <end position="158"/>
    </location>
</feature>
<keyword evidence="1" id="KW-0472">Membrane</keyword>
<evidence type="ECO:0000313" key="2">
    <source>
        <dbReference type="EMBL" id="KAK3322526.1"/>
    </source>
</evidence>
<keyword evidence="3" id="KW-1185">Reference proteome</keyword>
<gene>
    <name evidence="2" type="ORF">B0H66DRAFT_474740</name>
</gene>
<evidence type="ECO:0000313" key="3">
    <source>
        <dbReference type="Proteomes" id="UP001283341"/>
    </source>
</evidence>
<name>A0AAE0ICJ3_9PEZI</name>
<organism evidence="2 3">
    <name type="scientific">Apodospora peruviana</name>
    <dbReference type="NCBI Taxonomy" id="516989"/>
    <lineage>
        <taxon>Eukaryota</taxon>
        <taxon>Fungi</taxon>
        <taxon>Dikarya</taxon>
        <taxon>Ascomycota</taxon>
        <taxon>Pezizomycotina</taxon>
        <taxon>Sordariomycetes</taxon>
        <taxon>Sordariomycetidae</taxon>
        <taxon>Sordariales</taxon>
        <taxon>Lasiosphaeriaceae</taxon>
        <taxon>Apodospora</taxon>
    </lineage>
</organism>
<keyword evidence="1" id="KW-0812">Transmembrane</keyword>
<sequence>MGRGKDAEVAAAKALSTVDNMAAASLSSLSRAQKRAVSRRSRLPDPVRFALVVVLSFSLSSLVHALLGTDGGQLATIARMSSSKYEIGMLAAWRIFELALGWFGDYDGYDLASLALLSHGPTAYLLSVFYGISPLTTGVYLGVEVVSCFLPFLLLRQLSGAHSAAPGVPNREIVVDRGIQVLTSLLSALIYNVVLFLACRTFLPTILVLNFEGIPTIEPATDAMLLGFGSPTTQVLSLLFGIAARTLIFTPLVTTPEAVQDKQSTEFDPVKATLGQTVAWNLWGYTNQTKVSILRTTAATIITAVGTYLQCTLAINGVDSPGAATYAAVWAVATMATGLGLEQVGGGI</sequence>
<reference evidence="2" key="1">
    <citation type="journal article" date="2023" name="Mol. Phylogenet. Evol.">
        <title>Genome-scale phylogeny and comparative genomics of the fungal order Sordariales.</title>
        <authorList>
            <person name="Hensen N."/>
            <person name="Bonometti L."/>
            <person name="Westerberg I."/>
            <person name="Brannstrom I.O."/>
            <person name="Guillou S."/>
            <person name="Cros-Aarteil S."/>
            <person name="Calhoun S."/>
            <person name="Haridas S."/>
            <person name="Kuo A."/>
            <person name="Mondo S."/>
            <person name="Pangilinan J."/>
            <person name="Riley R."/>
            <person name="LaButti K."/>
            <person name="Andreopoulos B."/>
            <person name="Lipzen A."/>
            <person name="Chen C."/>
            <person name="Yan M."/>
            <person name="Daum C."/>
            <person name="Ng V."/>
            <person name="Clum A."/>
            <person name="Steindorff A."/>
            <person name="Ohm R.A."/>
            <person name="Martin F."/>
            <person name="Silar P."/>
            <person name="Natvig D.O."/>
            <person name="Lalanne C."/>
            <person name="Gautier V."/>
            <person name="Ament-Velasquez S.L."/>
            <person name="Kruys A."/>
            <person name="Hutchinson M.I."/>
            <person name="Powell A.J."/>
            <person name="Barry K."/>
            <person name="Miller A.N."/>
            <person name="Grigoriev I.V."/>
            <person name="Debuchy R."/>
            <person name="Gladieux P."/>
            <person name="Hiltunen Thoren M."/>
            <person name="Johannesson H."/>
        </authorList>
    </citation>
    <scope>NUCLEOTIDE SEQUENCE</scope>
    <source>
        <strain evidence="2">CBS 118394</strain>
    </source>
</reference>
<keyword evidence="1" id="KW-1133">Transmembrane helix</keyword>
<reference evidence="2" key="2">
    <citation type="submission" date="2023-06" db="EMBL/GenBank/DDBJ databases">
        <authorList>
            <consortium name="Lawrence Berkeley National Laboratory"/>
            <person name="Haridas S."/>
            <person name="Hensen N."/>
            <person name="Bonometti L."/>
            <person name="Westerberg I."/>
            <person name="Brannstrom I.O."/>
            <person name="Guillou S."/>
            <person name="Cros-Aarteil S."/>
            <person name="Calhoun S."/>
            <person name="Kuo A."/>
            <person name="Mondo S."/>
            <person name="Pangilinan J."/>
            <person name="Riley R."/>
            <person name="Labutti K."/>
            <person name="Andreopoulos B."/>
            <person name="Lipzen A."/>
            <person name="Chen C."/>
            <person name="Yanf M."/>
            <person name="Daum C."/>
            <person name="Ng V."/>
            <person name="Clum A."/>
            <person name="Steindorff A."/>
            <person name="Ohm R."/>
            <person name="Martin F."/>
            <person name="Silar P."/>
            <person name="Natvig D."/>
            <person name="Lalanne C."/>
            <person name="Gautier V."/>
            <person name="Ament-Velasquez S.L."/>
            <person name="Kruys A."/>
            <person name="Hutchinson M.I."/>
            <person name="Powell A.J."/>
            <person name="Barry K."/>
            <person name="Miller A.N."/>
            <person name="Grigoriev I.V."/>
            <person name="Debuchy R."/>
            <person name="Gladieux P."/>
            <person name="Thoren M.H."/>
            <person name="Johannesson H."/>
        </authorList>
    </citation>
    <scope>NUCLEOTIDE SEQUENCE</scope>
    <source>
        <strain evidence="2">CBS 118394</strain>
    </source>
</reference>
<accession>A0AAE0ICJ3</accession>
<dbReference type="EMBL" id="JAUEDM010000003">
    <property type="protein sequence ID" value="KAK3322526.1"/>
    <property type="molecule type" value="Genomic_DNA"/>
</dbReference>
<dbReference type="Proteomes" id="UP001283341">
    <property type="component" value="Unassembled WGS sequence"/>
</dbReference>
<feature type="transmembrane region" description="Helical" evidence="1">
    <location>
        <begin position="49"/>
        <end position="67"/>
    </location>
</feature>
<comment type="caution">
    <text evidence="2">The sequence shown here is derived from an EMBL/GenBank/DDBJ whole genome shotgun (WGS) entry which is preliminary data.</text>
</comment>
<dbReference type="AlphaFoldDB" id="A0AAE0ICJ3"/>